<reference evidence="3" key="1">
    <citation type="journal article" date="2021" name="BMC Genomics">
        <title>Chromosome-level genome assembly and manually-curated proteome of model necrotroph Parastagonospora nodorum Sn15 reveals a genome-wide trove of candidate effector homologs, and redundancy of virulence-related functions within an accessory chromosome.</title>
        <authorList>
            <person name="Bertazzoni S."/>
            <person name="Jones D.A.B."/>
            <person name="Phan H.T."/>
            <person name="Tan K.-C."/>
            <person name="Hane J.K."/>
        </authorList>
    </citation>
    <scope>NUCLEOTIDE SEQUENCE [LARGE SCALE GENOMIC DNA]</scope>
    <source>
        <strain evidence="3">SN15 / ATCC MYA-4574 / FGSC 10173)</strain>
    </source>
</reference>
<feature type="compositionally biased region" description="Basic and acidic residues" evidence="1">
    <location>
        <begin position="71"/>
        <end position="85"/>
    </location>
</feature>
<gene>
    <name evidence="2" type="ORF">JI435_200140</name>
</gene>
<evidence type="ECO:0000313" key="2">
    <source>
        <dbReference type="EMBL" id="QRC96494.1"/>
    </source>
</evidence>
<keyword evidence="3" id="KW-1185">Reference proteome</keyword>
<dbReference type="VEuPathDB" id="FungiDB:JI435_200140"/>
<dbReference type="EMBL" id="CP069028">
    <property type="protein sequence ID" value="QRC96494.1"/>
    <property type="molecule type" value="Genomic_DNA"/>
</dbReference>
<protein>
    <submittedName>
        <fullName evidence="2">Uncharacterized protein</fullName>
    </submittedName>
</protein>
<dbReference type="OrthoDB" id="5389296at2759"/>
<accession>A0A7U2HZU6</accession>
<sequence length="399" mass="44080">MPTYTPSPKRFLVPTQQSAQKPKPKPPSNLRNAYTVQTPKPTALAPENSESFSSKVVPARRFVIAPHRHTQSREHEAEVRAERHTQLTPRPKPRRKFERVESIEEPPKSSPDGPSYDDRGIGVLQTVEHDEAEVRDEEQNDEDEEILFVTEERNKRRRVSPPTSPSTRQSSEPATPVTLRTHRFVVPPARMPAPFTAIRTSTEAIGFTSVTATMATPAPHRPAFILPPQPTSPPKPSKPLPEIFSPSRKSQKYVPNGLASTMQSWIIETANTGFAAQERSTTGGVVWGRDREDGVRLRVRVTAASSSNLKDGESEVECFPGHFVFVRGETEPGMYNHSRALSVVDNDGEMRILLAGQGGARGVAGVKIKIGSIVGVRAPMWDVDVAGEKWMIGVDWVAL</sequence>
<feature type="compositionally biased region" description="Acidic residues" evidence="1">
    <location>
        <begin position="130"/>
        <end position="146"/>
    </location>
</feature>
<evidence type="ECO:0000256" key="1">
    <source>
        <dbReference type="SAM" id="MobiDB-lite"/>
    </source>
</evidence>
<organism evidence="2 3">
    <name type="scientific">Phaeosphaeria nodorum (strain SN15 / ATCC MYA-4574 / FGSC 10173)</name>
    <name type="common">Glume blotch fungus</name>
    <name type="synonym">Parastagonospora nodorum</name>
    <dbReference type="NCBI Taxonomy" id="321614"/>
    <lineage>
        <taxon>Eukaryota</taxon>
        <taxon>Fungi</taxon>
        <taxon>Dikarya</taxon>
        <taxon>Ascomycota</taxon>
        <taxon>Pezizomycotina</taxon>
        <taxon>Dothideomycetes</taxon>
        <taxon>Pleosporomycetidae</taxon>
        <taxon>Pleosporales</taxon>
        <taxon>Pleosporineae</taxon>
        <taxon>Phaeosphaeriaceae</taxon>
        <taxon>Parastagonospora</taxon>
    </lineage>
</organism>
<dbReference type="RefSeq" id="XP_001792048.1">
    <property type="nucleotide sequence ID" value="XM_001791996.1"/>
</dbReference>
<dbReference type="KEGG" id="pno:SNOG_20014"/>
<feature type="region of interest" description="Disordered" evidence="1">
    <location>
        <begin position="1"/>
        <end position="181"/>
    </location>
</feature>
<name>A0A7U2HZU6_PHANO</name>
<dbReference type="Proteomes" id="UP000663193">
    <property type="component" value="Chromosome 6"/>
</dbReference>
<proteinExistence type="predicted"/>
<feature type="compositionally biased region" description="Polar residues" evidence="1">
    <location>
        <begin position="29"/>
        <end position="40"/>
    </location>
</feature>
<dbReference type="AlphaFoldDB" id="A0A7U2HZU6"/>
<feature type="compositionally biased region" description="Basic and acidic residues" evidence="1">
    <location>
        <begin position="98"/>
        <end position="107"/>
    </location>
</feature>
<evidence type="ECO:0000313" key="3">
    <source>
        <dbReference type="Proteomes" id="UP000663193"/>
    </source>
</evidence>